<dbReference type="InterPro" id="IPR001310">
    <property type="entry name" value="Histidine_triad_HIT"/>
</dbReference>
<proteinExistence type="predicted"/>
<dbReference type="GO" id="GO:0009117">
    <property type="term" value="P:nucleotide metabolic process"/>
    <property type="evidence" value="ECO:0007669"/>
    <property type="project" value="TreeGrafter"/>
</dbReference>
<dbReference type="Proteomes" id="UP000177376">
    <property type="component" value="Unassembled WGS sequence"/>
</dbReference>
<dbReference type="InterPro" id="IPR036265">
    <property type="entry name" value="HIT-like_sf"/>
</dbReference>
<evidence type="ECO:0000259" key="4">
    <source>
        <dbReference type="PROSITE" id="PS51084"/>
    </source>
</evidence>
<dbReference type="PANTHER" id="PTHR46648:SF1">
    <property type="entry name" value="ADENOSINE 5'-MONOPHOSPHORAMIDASE HNT1"/>
    <property type="match status" value="1"/>
</dbReference>
<dbReference type="PANTHER" id="PTHR46648">
    <property type="entry name" value="HIT FAMILY PROTEIN 1"/>
    <property type="match status" value="1"/>
</dbReference>
<dbReference type="Pfam" id="PF01230">
    <property type="entry name" value="HIT"/>
    <property type="match status" value="1"/>
</dbReference>
<protein>
    <recommendedName>
        <fullName evidence="4">HIT domain-containing protein</fullName>
    </recommendedName>
</protein>
<dbReference type="EMBL" id="MHIM01000009">
    <property type="protein sequence ID" value="OGY52947.1"/>
    <property type="molecule type" value="Genomic_DNA"/>
</dbReference>
<dbReference type="SUPFAM" id="SSF54197">
    <property type="entry name" value="HIT-like"/>
    <property type="match status" value="1"/>
</dbReference>
<evidence type="ECO:0000313" key="5">
    <source>
        <dbReference type="EMBL" id="OGY52947.1"/>
    </source>
</evidence>
<reference evidence="5 6" key="1">
    <citation type="journal article" date="2016" name="Nat. Commun.">
        <title>Thousands of microbial genomes shed light on interconnected biogeochemical processes in an aquifer system.</title>
        <authorList>
            <person name="Anantharaman K."/>
            <person name="Brown C.T."/>
            <person name="Hug L.A."/>
            <person name="Sharon I."/>
            <person name="Castelle C.J."/>
            <person name="Probst A.J."/>
            <person name="Thomas B.C."/>
            <person name="Singh A."/>
            <person name="Wilkins M.J."/>
            <person name="Karaoz U."/>
            <person name="Brodie E.L."/>
            <person name="Williams K.H."/>
            <person name="Hubbard S.S."/>
            <person name="Banfield J.F."/>
        </authorList>
    </citation>
    <scope>NUCLEOTIDE SEQUENCE [LARGE SCALE GENOMIC DNA]</scope>
</reference>
<feature type="domain" description="HIT" evidence="4">
    <location>
        <begin position="5"/>
        <end position="112"/>
    </location>
</feature>
<dbReference type="PROSITE" id="PS00892">
    <property type="entry name" value="HIT_1"/>
    <property type="match status" value="1"/>
</dbReference>
<evidence type="ECO:0000313" key="6">
    <source>
        <dbReference type="Proteomes" id="UP000177376"/>
    </source>
</evidence>
<dbReference type="InterPro" id="IPR011146">
    <property type="entry name" value="HIT-like"/>
</dbReference>
<dbReference type="PROSITE" id="PS51084">
    <property type="entry name" value="HIT_2"/>
    <property type="match status" value="1"/>
</dbReference>
<dbReference type="CDD" id="cd01277">
    <property type="entry name" value="HINT_subgroup"/>
    <property type="match status" value="1"/>
</dbReference>
<dbReference type="PRINTS" id="PR00332">
    <property type="entry name" value="HISTRIAD"/>
</dbReference>
<comment type="caution">
    <text evidence="5">The sequence shown here is derived from an EMBL/GenBank/DDBJ whole genome shotgun (WGS) entry which is preliminary data.</text>
</comment>
<dbReference type="InterPro" id="IPR019808">
    <property type="entry name" value="Histidine_triad_CS"/>
</dbReference>
<organism evidence="5 6">
    <name type="scientific">Candidatus Buchananbacteria bacterium RIFCSPLOWO2_01_FULL_39_33</name>
    <dbReference type="NCBI Taxonomy" id="1797543"/>
    <lineage>
        <taxon>Bacteria</taxon>
        <taxon>Candidatus Buchananiibacteriota</taxon>
    </lineage>
</organism>
<feature type="short sequence motif" description="Histidine triad motif" evidence="2 3">
    <location>
        <begin position="97"/>
        <end position="101"/>
    </location>
</feature>
<dbReference type="Gene3D" id="3.30.428.10">
    <property type="entry name" value="HIT-like"/>
    <property type="match status" value="1"/>
</dbReference>
<dbReference type="InterPro" id="IPR039384">
    <property type="entry name" value="HINT"/>
</dbReference>
<dbReference type="GO" id="GO:0003824">
    <property type="term" value="F:catalytic activity"/>
    <property type="evidence" value="ECO:0007669"/>
    <property type="project" value="InterPro"/>
</dbReference>
<dbReference type="AlphaFoldDB" id="A0A1G1YNC5"/>
<feature type="active site" description="Tele-AMP-histidine intermediate" evidence="1">
    <location>
        <position position="99"/>
    </location>
</feature>
<sequence>MSDCIFCKIISGDIPSYKIYEDKDVLAFLDITPVNPGHTLVVAKEHYENLNDLPEELTKKIVQAVKKIAPAVVKGAGADGFNLNLNNGPAAGQVVNHVHFHIVPRKIGDGYELWPGQEYGEGEAQAVLEKIKNNI</sequence>
<accession>A0A1G1YNC5</accession>
<gene>
    <name evidence="5" type="ORF">A3A02_04380</name>
</gene>
<evidence type="ECO:0000256" key="3">
    <source>
        <dbReference type="PROSITE-ProRule" id="PRU00464"/>
    </source>
</evidence>
<name>A0A1G1YNC5_9BACT</name>
<evidence type="ECO:0000256" key="1">
    <source>
        <dbReference type="PIRSR" id="PIRSR601310-1"/>
    </source>
</evidence>
<evidence type="ECO:0000256" key="2">
    <source>
        <dbReference type="PIRSR" id="PIRSR601310-3"/>
    </source>
</evidence>